<keyword evidence="7" id="KW-0720">Serine protease</keyword>
<comment type="catalytic activity">
    <reaction evidence="1">
        <text>Hydrolyzes Xaa-Pro-|- bonds to release unblocked, N-terminal dipeptides from substrates including Ala-Pro-|-p-nitroanilide and (sequentially) Tyr-Pro-|-Phe-Pro-|-Gly-Pro-|-Ile.</text>
        <dbReference type="EC" id="3.4.14.11"/>
    </reaction>
</comment>
<dbReference type="InterPro" id="IPR008252">
    <property type="entry name" value="Pept_S15_Xpro"/>
</dbReference>
<dbReference type="SUPFAM" id="SSF53474">
    <property type="entry name" value="alpha/beta-Hydrolases"/>
    <property type="match status" value="1"/>
</dbReference>
<dbReference type="GO" id="GO:0008239">
    <property type="term" value="F:dipeptidyl-peptidase activity"/>
    <property type="evidence" value="ECO:0007669"/>
    <property type="project" value="UniProtKB-EC"/>
</dbReference>
<dbReference type="Pfam" id="PF08530">
    <property type="entry name" value="PepX_C"/>
    <property type="match status" value="1"/>
</dbReference>
<dbReference type="EC" id="3.4.14.11" evidence="3"/>
<dbReference type="SMART" id="SM00939">
    <property type="entry name" value="PepX_C"/>
    <property type="match status" value="1"/>
</dbReference>
<dbReference type="STRING" id="571932.SAMN05421743_102233"/>
<dbReference type="OrthoDB" id="319764at2"/>
<keyword evidence="12" id="KW-1185">Reference proteome</keyword>
<evidence type="ECO:0000256" key="9">
    <source>
        <dbReference type="SAM" id="SignalP"/>
    </source>
</evidence>
<evidence type="ECO:0000313" key="11">
    <source>
        <dbReference type="EMBL" id="SEA02095.1"/>
    </source>
</evidence>
<dbReference type="Gene3D" id="1.10.246.70">
    <property type="match status" value="1"/>
</dbReference>
<dbReference type="AlphaFoldDB" id="A0A1H3XRK6"/>
<dbReference type="InterPro" id="IPR000383">
    <property type="entry name" value="Xaa-Pro-like_dom"/>
</dbReference>
<keyword evidence="6" id="KW-0378">Hydrolase</keyword>
<evidence type="ECO:0000259" key="10">
    <source>
        <dbReference type="SMART" id="SM00939"/>
    </source>
</evidence>
<dbReference type="GO" id="GO:0008236">
    <property type="term" value="F:serine-type peptidase activity"/>
    <property type="evidence" value="ECO:0007669"/>
    <property type="project" value="UniProtKB-KW"/>
</dbReference>
<keyword evidence="4" id="KW-0031">Aminopeptidase</keyword>
<organism evidence="11 12">
    <name type="scientific">Thalassobacillus cyri</name>
    <dbReference type="NCBI Taxonomy" id="571932"/>
    <lineage>
        <taxon>Bacteria</taxon>
        <taxon>Bacillati</taxon>
        <taxon>Bacillota</taxon>
        <taxon>Bacilli</taxon>
        <taxon>Bacillales</taxon>
        <taxon>Bacillaceae</taxon>
        <taxon>Thalassobacillus</taxon>
    </lineage>
</organism>
<dbReference type="Gene3D" id="3.40.50.1820">
    <property type="entry name" value="alpha/beta hydrolase"/>
    <property type="match status" value="1"/>
</dbReference>
<evidence type="ECO:0000256" key="5">
    <source>
        <dbReference type="ARBA" id="ARBA00022670"/>
    </source>
</evidence>
<evidence type="ECO:0000256" key="2">
    <source>
        <dbReference type="ARBA" id="ARBA00010819"/>
    </source>
</evidence>
<proteinExistence type="inferred from homology"/>
<feature type="chain" id="PRO_5011541578" description="Xaa-Pro dipeptidyl-peptidase" evidence="9">
    <location>
        <begin position="30"/>
        <end position="624"/>
    </location>
</feature>
<dbReference type="InterPro" id="IPR008979">
    <property type="entry name" value="Galactose-bd-like_sf"/>
</dbReference>
<dbReference type="EMBL" id="FNQR01000002">
    <property type="protein sequence ID" value="SEA02095.1"/>
    <property type="molecule type" value="Genomic_DNA"/>
</dbReference>
<dbReference type="NCBIfam" id="NF003780">
    <property type="entry name" value="PRK05371.1-1"/>
    <property type="match status" value="1"/>
</dbReference>
<accession>A0A1H3XRK6</accession>
<evidence type="ECO:0000256" key="4">
    <source>
        <dbReference type="ARBA" id="ARBA00022438"/>
    </source>
</evidence>
<sequence>MIRKSANGFLMSINLFVFALFAVTVPVSAEEQGPVHQLQDDMTEPVFSYEDAIRETVYVQSDLDTDRNGEPDRVAVDIIRPSETEDGLEVPVIMDASPYYERIGRGNESEIKDTDGDGVNDQFPLFYDNYFVPRGYAVVLPDMVGTNNSDGCPTTGGPEETGSIKVVVEWLNGNATAYTEDGKEVTADWTTGKVGMIGKSYDGTLANGVASTGVEGLETIVPIGAISSWYDYYRYGGLIYWRNGPSGLANAVVNSERREACTAVREEMAQDADDETGDYNEFWGARNYIPNADNVEASVFLIHGLNDFNVKPKHFMQWWEELSINNVPRKIWLTQTGHVDPFDFRREEWVNTLHRWFDHWLLDVDNGIMEEPMADIERGTGEWETYETWPAADARETKIRLAPANEAAPGTLTTGPVPGNFDQFFSNDPNQSESDMIKNAFTESENRLMFLSPELEEEVRFSGTPSVEIRSNVDMEDAGLTALIVDYGSDERIHHTNRGEGIRTLDEENCWGESTESDDACYKQTEIVTHESPYEIVTRGWMDAKNWKNLSYEELLKPDKNYHFRFDLHPEDYVFKPGHRIGVVIASSDRRYTKSVSEPVELEVSLGQSTVTFPVVGGKKELGF</sequence>
<evidence type="ECO:0000256" key="7">
    <source>
        <dbReference type="ARBA" id="ARBA00022825"/>
    </source>
</evidence>
<evidence type="ECO:0000256" key="3">
    <source>
        <dbReference type="ARBA" id="ARBA00012463"/>
    </source>
</evidence>
<dbReference type="Gene3D" id="2.60.120.260">
    <property type="entry name" value="Galactose-binding domain-like"/>
    <property type="match status" value="1"/>
</dbReference>
<evidence type="ECO:0000256" key="1">
    <source>
        <dbReference type="ARBA" id="ARBA00000123"/>
    </source>
</evidence>
<name>A0A1H3XRK6_9BACI</name>
<dbReference type="RefSeq" id="WP_093042402.1">
    <property type="nucleotide sequence ID" value="NZ_FNQR01000002.1"/>
</dbReference>
<dbReference type="PRINTS" id="PR00923">
    <property type="entry name" value="LACTOPTASE"/>
</dbReference>
<dbReference type="InterPro" id="IPR013736">
    <property type="entry name" value="Xaa-Pro_dipept_C"/>
</dbReference>
<evidence type="ECO:0000256" key="6">
    <source>
        <dbReference type="ARBA" id="ARBA00022801"/>
    </source>
</evidence>
<keyword evidence="5" id="KW-0645">Protease</keyword>
<dbReference type="InterPro" id="IPR029058">
    <property type="entry name" value="AB_hydrolase_fold"/>
</dbReference>
<dbReference type="SUPFAM" id="SSF49785">
    <property type="entry name" value="Galactose-binding domain-like"/>
    <property type="match status" value="1"/>
</dbReference>
<comment type="similarity">
    <text evidence="2">Belongs to the peptidase S15 family.</text>
</comment>
<feature type="signal peptide" evidence="9">
    <location>
        <begin position="1"/>
        <end position="29"/>
    </location>
</feature>
<protein>
    <recommendedName>
        <fullName evidence="3">Xaa-Pro dipeptidyl-peptidase</fullName>
        <ecNumber evidence="3">3.4.14.11</ecNumber>
    </recommendedName>
    <alternativeName>
        <fullName evidence="8">X-prolyl-dipeptidyl aminopeptidase</fullName>
    </alternativeName>
</protein>
<dbReference type="GO" id="GO:0004177">
    <property type="term" value="F:aminopeptidase activity"/>
    <property type="evidence" value="ECO:0007669"/>
    <property type="project" value="UniProtKB-KW"/>
</dbReference>
<reference evidence="11 12" key="1">
    <citation type="submission" date="2016-10" db="EMBL/GenBank/DDBJ databases">
        <authorList>
            <person name="de Groot N.N."/>
        </authorList>
    </citation>
    <scope>NUCLEOTIDE SEQUENCE [LARGE SCALE GENOMIC DNA]</scope>
    <source>
        <strain evidence="11 12">CCM7597</strain>
    </source>
</reference>
<dbReference type="GO" id="GO:0006508">
    <property type="term" value="P:proteolysis"/>
    <property type="evidence" value="ECO:0007669"/>
    <property type="project" value="UniProtKB-KW"/>
</dbReference>
<gene>
    <name evidence="11" type="ORF">SAMN05421743_102233</name>
</gene>
<keyword evidence="9" id="KW-0732">Signal</keyword>
<feature type="domain" description="Xaa-Pro dipeptidyl-peptidase C-terminal" evidence="10">
    <location>
        <begin position="354"/>
        <end position="612"/>
    </location>
</feature>
<dbReference type="Pfam" id="PF02129">
    <property type="entry name" value="Peptidase_S15"/>
    <property type="match status" value="1"/>
</dbReference>
<dbReference type="Proteomes" id="UP000198584">
    <property type="component" value="Unassembled WGS sequence"/>
</dbReference>
<evidence type="ECO:0000256" key="8">
    <source>
        <dbReference type="ARBA" id="ARBA00030045"/>
    </source>
</evidence>
<evidence type="ECO:0000313" key="12">
    <source>
        <dbReference type="Proteomes" id="UP000198584"/>
    </source>
</evidence>